<organism evidence="1 2">
    <name type="scientific">Blautia hydrogenotrophica (strain DSM 10507 / JCM 14656 / S5a33)</name>
    <name type="common">Ruminococcus hydrogenotrophicus</name>
    <dbReference type="NCBI Taxonomy" id="476272"/>
    <lineage>
        <taxon>Bacteria</taxon>
        <taxon>Bacillati</taxon>
        <taxon>Bacillota</taxon>
        <taxon>Clostridia</taxon>
        <taxon>Lachnospirales</taxon>
        <taxon>Lachnospiraceae</taxon>
        <taxon>Blautia</taxon>
    </lineage>
</organism>
<dbReference type="HOGENOM" id="CLU_065155_3_1_9"/>
<dbReference type="Proteomes" id="UP000003100">
    <property type="component" value="Unassembled WGS sequence"/>
</dbReference>
<accession>C0CHW9</accession>
<dbReference type="InterPro" id="IPR027417">
    <property type="entry name" value="P-loop_NTPase"/>
</dbReference>
<evidence type="ECO:0000313" key="2">
    <source>
        <dbReference type="Proteomes" id="UP000003100"/>
    </source>
</evidence>
<dbReference type="PATRIC" id="fig|476272.21.peg.3440"/>
<comment type="caution">
    <text evidence="1">The sequence shown here is derived from an EMBL/GenBank/DDBJ whole genome shotgun (WGS) entry which is preliminary data.</text>
</comment>
<dbReference type="EMBL" id="ACBZ01000016">
    <property type="protein sequence ID" value="EEG50651.1"/>
    <property type="molecule type" value="Genomic_DNA"/>
</dbReference>
<evidence type="ECO:0000313" key="1">
    <source>
        <dbReference type="EMBL" id="EEG50651.1"/>
    </source>
</evidence>
<dbReference type="eggNOG" id="COG1102">
    <property type="taxonomic scope" value="Bacteria"/>
</dbReference>
<protein>
    <recommendedName>
        <fullName evidence="3">Cytidylate kinase</fullName>
    </recommendedName>
</protein>
<dbReference type="Pfam" id="PF13189">
    <property type="entry name" value="Cytidylate_kin2"/>
    <property type="match status" value="1"/>
</dbReference>
<evidence type="ECO:0008006" key="3">
    <source>
        <dbReference type="Google" id="ProtNLM"/>
    </source>
</evidence>
<reference evidence="1 2" key="2">
    <citation type="submission" date="2009-02" db="EMBL/GenBank/DDBJ databases">
        <title>Draft genome sequence of Blautia hydrogenotrophica DSM 10507 (Ruminococcus hydrogenotrophicus DSM 10507).</title>
        <authorList>
            <person name="Sudarsanam P."/>
            <person name="Ley R."/>
            <person name="Guruge J."/>
            <person name="Turnbaugh P.J."/>
            <person name="Mahowald M."/>
            <person name="Liep D."/>
            <person name="Gordon J."/>
        </authorList>
    </citation>
    <scope>NUCLEOTIDE SEQUENCE [LARGE SCALE GENOMIC DNA]</scope>
    <source>
        <strain evidence="2">DSM 10507 / JCM 14656 / S5a33</strain>
    </source>
</reference>
<dbReference type="SUPFAM" id="SSF52540">
    <property type="entry name" value="P-loop containing nucleoside triphosphate hydrolases"/>
    <property type="match status" value="1"/>
</dbReference>
<reference evidence="1 2" key="1">
    <citation type="submission" date="2009-01" db="EMBL/GenBank/DDBJ databases">
        <authorList>
            <person name="Fulton L."/>
            <person name="Clifton S."/>
            <person name="Fulton B."/>
            <person name="Xu J."/>
            <person name="Minx P."/>
            <person name="Pepin K.H."/>
            <person name="Johnson M."/>
            <person name="Bhonagiri V."/>
            <person name="Nash W.E."/>
            <person name="Mardis E.R."/>
            <person name="Wilson R.K."/>
        </authorList>
    </citation>
    <scope>NUCLEOTIDE SEQUENCE [LARGE SCALE GENOMIC DNA]</scope>
    <source>
        <strain evidence="2">DSM 10507 / JCM 14656 / S5a33</strain>
    </source>
</reference>
<keyword evidence="2" id="KW-1185">Reference proteome</keyword>
<name>C0CHW9_BLAHS</name>
<gene>
    <name evidence="1" type="ORF">RUMHYD_00433</name>
</gene>
<proteinExistence type="predicted"/>
<dbReference type="Gene3D" id="3.40.50.300">
    <property type="entry name" value="P-loop containing nucleotide triphosphate hydrolases"/>
    <property type="match status" value="1"/>
</dbReference>
<sequence>MFLYNRNGLVALMRESPFAIRTARVLVKGVTDMKTNAIITIGRQYGSGGRQIGQEVARIFGIKCYDKELLEHAANDSGICKELFENHDEKPTNSFLYSLVMDTYSFGYSSAAFTDMPMNHKVFLAQFDAIKKLAAEGPCVMVGRCADYALADMKNAFSVFIHCDLDQRIKRISEKYDKKASASKDVILKTDKSRSSYYNYYTNKKWGEASSYHLCVDSGKFGIDGSVKAIVEAIKIFESTL</sequence>
<dbReference type="AlphaFoldDB" id="C0CHW9"/>